<feature type="region of interest" description="Disordered" evidence="1">
    <location>
        <begin position="55"/>
        <end position="76"/>
    </location>
</feature>
<dbReference type="OMA" id="CVNSNSH"/>
<proteinExistence type="predicted"/>
<gene>
    <name evidence="2" type="ORF">PPRIM_AZ9-3.1.T0750174</name>
</gene>
<organism evidence="2 3">
    <name type="scientific">Paramecium primaurelia</name>
    <dbReference type="NCBI Taxonomy" id="5886"/>
    <lineage>
        <taxon>Eukaryota</taxon>
        <taxon>Sar</taxon>
        <taxon>Alveolata</taxon>
        <taxon>Ciliophora</taxon>
        <taxon>Intramacronucleata</taxon>
        <taxon>Oligohymenophorea</taxon>
        <taxon>Peniculida</taxon>
        <taxon>Parameciidae</taxon>
        <taxon>Paramecium</taxon>
    </lineage>
</organism>
<name>A0A8S1NH25_PARPR</name>
<dbReference type="Proteomes" id="UP000688137">
    <property type="component" value="Unassembled WGS sequence"/>
</dbReference>
<feature type="compositionally biased region" description="Polar residues" evidence="1">
    <location>
        <begin position="56"/>
        <end position="76"/>
    </location>
</feature>
<comment type="caution">
    <text evidence="2">The sequence shown here is derived from an EMBL/GenBank/DDBJ whole genome shotgun (WGS) entry which is preliminary data.</text>
</comment>
<reference evidence="2" key="1">
    <citation type="submission" date="2021-01" db="EMBL/GenBank/DDBJ databases">
        <authorList>
            <consortium name="Genoscope - CEA"/>
            <person name="William W."/>
        </authorList>
    </citation>
    <scope>NUCLEOTIDE SEQUENCE</scope>
</reference>
<evidence type="ECO:0000313" key="3">
    <source>
        <dbReference type="Proteomes" id="UP000688137"/>
    </source>
</evidence>
<evidence type="ECO:0000313" key="2">
    <source>
        <dbReference type="EMBL" id="CAD8085994.1"/>
    </source>
</evidence>
<sequence>MGCVNSNSHQKRKKDFDITNIPIMLNNQKSSNIEKIQDNWLELKNNSILARRHQQSKLSLKVTTNSKSPLSCVSRN</sequence>
<accession>A0A8S1NH25</accession>
<protein>
    <submittedName>
        <fullName evidence="2">Uncharacterized protein</fullName>
    </submittedName>
</protein>
<keyword evidence="3" id="KW-1185">Reference proteome</keyword>
<dbReference type="AlphaFoldDB" id="A0A8S1NH25"/>
<dbReference type="EMBL" id="CAJJDM010000078">
    <property type="protein sequence ID" value="CAD8085994.1"/>
    <property type="molecule type" value="Genomic_DNA"/>
</dbReference>
<evidence type="ECO:0000256" key="1">
    <source>
        <dbReference type="SAM" id="MobiDB-lite"/>
    </source>
</evidence>